<dbReference type="Proteomes" id="UP001226020">
    <property type="component" value="Unassembled WGS sequence"/>
</dbReference>
<dbReference type="PANTHER" id="PTHR30329:SF21">
    <property type="entry name" value="LIPOPROTEIN YIAD-RELATED"/>
    <property type="match status" value="1"/>
</dbReference>
<keyword evidence="2" id="KW-1133">Transmembrane helix</keyword>
<keyword evidence="1 2" id="KW-0472">Membrane</keyword>
<name>A0AAW8CH58_9PAST</name>
<dbReference type="SUPFAM" id="SSF103088">
    <property type="entry name" value="OmpA-like"/>
    <property type="match status" value="3"/>
</dbReference>
<proteinExistence type="predicted"/>
<dbReference type="RefSeq" id="WP_306347442.1">
    <property type="nucleotide sequence ID" value="NZ_JASAVU010000011.1"/>
</dbReference>
<dbReference type="InterPro" id="IPR006665">
    <property type="entry name" value="OmpA-like"/>
</dbReference>
<accession>A0AAW8CH58</accession>
<dbReference type="GeneID" id="300271399"/>
<protein>
    <submittedName>
        <fullName evidence="4">OmpA family protein</fullName>
    </submittedName>
</protein>
<keyword evidence="5" id="KW-1185">Reference proteome</keyword>
<evidence type="ECO:0000256" key="1">
    <source>
        <dbReference type="PROSITE-ProRule" id="PRU00473"/>
    </source>
</evidence>
<dbReference type="InterPro" id="IPR036737">
    <property type="entry name" value="OmpA-like_sf"/>
</dbReference>
<organism evidence="4 5">
    <name type="scientific">Phocoenobacter atlanticus subsp. atlanticus</name>
    <dbReference type="NCBI Taxonomy" id="3061285"/>
    <lineage>
        <taxon>Bacteria</taxon>
        <taxon>Pseudomonadati</taxon>
        <taxon>Pseudomonadota</taxon>
        <taxon>Gammaproteobacteria</taxon>
        <taxon>Pasteurellales</taxon>
        <taxon>Pasteurellaceae</taxon>
        <taxon>Phocoenobacter</taxon>
        <taxon>Phocoenobacter atlanticus</taxon>
    </lineage>
</organism>
<keyword evidence="2" id="KW-0812">Transmembrane</keyword>
<dbReference type="Gene3D" id="3.30.1330.60">
    <property type="entry name" value="OmpA-like domain"/>
    <property type="match status" value="3"/>
</dbReference>
<dbReference type="GO" id="GO:0016020">
    <property type="term" value="C:membrane"/>
    <property type="evidence" value="ECO:0007669"/>
    <property type="project" value="UniProtKB-UniRule"/>
</dbReference>
<evidence type="ECO:0000313" key="4">
    <source>
        <dbReference type="EMBL" id="MDP8147796.1"/>
    </source>
</evidence>
<dbReference type="PROSITE" id="PS51257">
    <property type="entry name" value="PROKAR_LIPOPROTEIN"/>
    <property type="match status" value="1"/>
</dbReference>
<dbReference type="InterPro" id="IPR050330">
    <property type="entry name" value="Bact_OuterMem_StrucFunc"/>
</dbReference>
<feature type="transmembrane region" description="Helical" evidence="2">
    <location>
        <begin position="7"/>
        <end position="26"/>
    </location>
</feature>
<sequence>MKKSNKKYLILLPILWIIGCIFQYFFCCEKTTIDSKNVVASTVTGNVPPSIAVDNKSVTKEIIPTNTGFAVVSDNVNLKGKHGFDFAVDSAEPLQPYATDLDDNISKTVQYLKDNSNKQLTVIGRYHSDEKNNTGFTDLGLARADKIKAQLTKLGVNTDQIITESKVYPEAIANKDKQYLGMINLDIVDRPLPVVEPKVEEPTVVEVPKATNSGFSIVGEGLNFQSTNGFDFASNSAEPIQPYMADLDQNIAKAVQYFKDHSDKQLTVVGRYHAEEENSTPFPNLGLARAQRVKDQLISLGTNSQQIITEGKLDTKAVANEKNQYLGMIDFSVKTLDNEAVNVRHQKMDTLLSNLNANPLTLYFKTGSAHIQLSTTQKERLVQIISYLDYNPSAKAVITGHTDNTGSRNTNITIAKKRAKFVADYFANNGLNNSQFIIASKGSDMPIADNSTSEGRAKNRRVTITIDKNPK</sequence>
<dbReference type="CDD" id="cd07185">
    <property type="entry name" value="OmpA_C-like"/>
    <property type="match status" value="1"/>
</dbReference>
<evidence type="ECO:0000259" key="3">
    <source>
        <dbReference type="PROSITE" id="PS51123"/>
    </source>
</evidence>
<dbReference type="AlphaFoldDB" id="A0AAW8CH58"/>
<dbReference type="PANTHER" id="PTHR30329">
    <property type="entry name" value="STATOR ELEMENT OF FLAGELLAR MOTOR COMPLEX"/>
    <property type="match status" value="1"/>
</dbReference>
<dbReference type="EMBL" id="JASAXT010000002">
    <property type="protein sequence ID" value="MDP8147796.1"/>
    <property type="molecule type" value="Genomic_DNA"/>
</dbReference>
<dbReference type="Pfam" id="PF00691">
    <property type="entry name" value="OmpA"/>
    <property type="match status" value="2"/>
</dbReference>
<evidence type="ECO:0000313" key="5">
    <source>
        <dbReference type="Proteomes" id="UP001226020"/>
    </source>
</evidence>
<dbReference type="PROSITE" id="PS51123">
    <property type="entry name" value="OMPA_2"/>
    <property type="match status" value="1"/>
</dbReference>
<reference evidence="4 5" key="1">
    <citation type="journal article" date="2023" name="Front. Microbiol.">
        <title>Phylogeography and host specificity of Pasteurellaceae pathogenic to sea-farmed fish in the north-east Atlantic.</title>
        <authorList>
            <person name="Gulla S."/>
            <person name="Colquhoun D.J."/>
            <person name="Olsen A.B."/>
            <person name="Spilsberg B."/>
            <person name="Lagesen K."/>
            <person name="Aakesson C.P."/>
            <person name="Strom S."/>
            <person name="Manji F."/>
            <person name="Birkbeck T.H."/>
            <person name="Nilsen H.K."/>
        </authorList>
    </citation>
    <scope>NUCLEOTIDE SEQUENCE [LARGE SCALE GENOMIC DNA]</scope>
    <source>
        <strain evidence="4 5">NVIB3131</strain>
    </source>
</reference>
<evidence type="ECO:0000256" key="2">
    <source>
        <dbReference type="SAM" id="Phobius"/>
    </source>
</evidence>
<gene>
    <name evidence="4" type="ORF">QJU57_01730</name>
</gene>
<comment type="caution">
    <text evidence="4">The sequence shown here is derived from an EMBL/GenBank/DDBJ whole genome shotgun (WGS) entry which is preliminary data.</text>
</comment>
<feature type="domain" description="OmpA-like" evidence="3">
    <location>
        <begin position="351"/>
        <end position="470"/>
    </location>
</feature>